<evidence type="ECO:0000259" key="7">
    <source>
        <dbReference type="Pfam" id="PF01761"/>
    </source>
</evidence>
<comment type="caution">
    <text evidence="9">The sequence shown here is derived from an EMBL/GenBank/DDBJ whole genome shotgun (WGS) entry which is preliminary data.</text>
</comment>
<dbReference type="PANTHER" id="PTHR43622">
    <property type="entry name" value="3-DEHYDROQUINATE SYNTHASE"/>
    <property type="match status" value="1"/>
</dbReference>
<dbReference type="PANTHER" id="PTHR43622:SF3">
    <property type="entry name" value="2-EPI-5-EPI-VALIOLONE SYNTHASE"/>
    <property type="match status" value="1"/>
</dbReference>
<evidence type="ECO:0000313" key="9">
    <source>
        <dbReference type="EMBL" id="TWE07424.1"/>
    </source>
</evidence>
<proteinExistence type="predicted"/>
<keyword evidence="6" id="KW-0170">Cobalt</keyword>
<comment type="cofactor">
    <cofactor evidence="2">
        <name>Co(2+)</name>
        <dbReference type="ChEBI" id="CHEBI:48828"/>
    </cofactor>
</comment>
<evidence type="ECO:0000256" key="1">
    <source>
        <dbReference type="ARBA" id="ARBA00001911"/>
    </source>
</evidence>
<name>A0A561DVQ4_9MICO</name>
<feature type="domain" description="3-dehydroquinate synthase N-terminal" evidence="7">
    <location>
        <begin position="87"/>
        <end position="198"/>
    </location>
</feature>
<dbReference type="Gene3D" id="1.20.1090.10">
    <property type="entry name" value="Dehydroquinate synthase-like - alpha domain"/>
    <property type="match status" value="1"/>
</dbReference>
<dbReference type="InterPro" id="IPR030960">
    <property type="entry name" value="DHQS/DOIS_N"/>
</dbReference>
<dbReference type="Proteomes" id="UP000318297">
    <property type="component" value="Unassembled WGS sequence"/>
</dbReference>
<dbReference type="GO" id="GO:0009073">
    <property type="term" value="P:aromatic amino acid family biosynthetic process"/>
    <property type="evidence" value="ECO:0007669"/>
    <property type="project" value="InterPro"/>
</dbReference>
<keyword evidence="10" id="KW-1185">Reference proteome</keyword>
<comment type="cofactor">
    <cofactor evidence="1">
        <name>NAD(+)</name>
        <dbReference type="ChEBI" id="CHEBI:57540"/>
    </cofactor>
</comment>
<dbReference type="InterPro" id="IPR050071">
    <property type="entry name" value="Dehydroquinate_synthase"/>
</dbReference>
<evidence type="ECO:0000256" key="6">
    <source>
        <dbReference type="ARBA" id="ARBA00023285"/>
    </source>
</evidence>
<accession>A0A561DVQ4</accession>
<dbReference type="AlphaFoldDB" id="A0A561DVQ4"/>
<feature type="domain" description="3-dehydroquinate synthase C-terminal" evidence="8">
    <location>
        <begin position="200"/>
        <end position="340"/>
    </location>
</feature>
<evidence type="ECO:0000256" key="3">
    <source>
        <dbReference type="ARBA" id="ARBA00022723"/>
    </source>
</evidence>
<evidence type="ECO:0000259" key="8">
    <source>
        <dbReference type="Pfam" id="PF24621"/>
    </source>
</evidence>
<dbReference type="EMBL" id="VIVQ01000005">
    <property type="protein sequence ID" value="TWE07424.1"/>
    <property type="molecule type" value="Genomic_DNA"/>
</dbReference>
<organism evidence="9 10">
    <name type="scientific">Rudaeicoccus suwonensis</name>
    <dbReference type="NCBI Taxonomy" id="657409"/>
    <lineage>
        <taxon>Bacteria</taxon>
        <taxon>Bacillati</taxon>
        <taxon>Actinomycetota</taxon>
        <taxon>Actinomycetes</taxon>
        <taxon>Micrococcales</taxon>
        <taxon>Dermacoccaceae</taxon>
        <taxon>Rudaeicoccus</taxon>
    </lineage>
</organism>
<dbReference type="InterPro" id="IPR030963">
    <property type="entry name" value="DHQ_synth_fam"/>
</dbReference>
<protein>
    <submittedName>
        <fullName evidence="9">3-dehydroquinate synthase</fullName>
    </submittedName>
</protein>
<evidence type="ECO:0000256" key="2">
    <source>
        <dbReference type="ARBA" id="ARBA00001941"/>
    </source>
</evidence>
<keyword evidence="3" id="KW-0479">Metal-binding</keyword>
<dbReference type="GO" id="GO:0003856">
    <property type="term" value="F:3-dehydroquinate synthase activity"/>
    <property type="evidence" value="ECO:0007669"/>
    <property type="project" value="TreeGrafter"/>
</dbReference>
<gene>
    <name evidence="9" type="ORF">BKA23_3443</name>
</gene>
<dbReference type="Pfam" id="PF01761">
    <property type="entry name" value="DHQ_synthase"/>
    <property type="match status" value="1"/>
</dbReference>
<keyword evidence="4" id="KW-0520">NAD</keyword>
<dbReference type="GO" id="GO:0046872">
    <property type="term" value="F:metal ion binding"/>
    <property type="evidence" value="ECO:0007669"/>
    <property type="project" value="UniProtKB-KW"/>
</dbReference>
<evidence type="ECO:0000256" key="4">
    <source>
        <dbReference type="ARBA" id="ARBA00023027"/>
    </source>
</evidence>
<dbReference type="InterPro" id="IPR056179">
    <property type="entry name" value="DHQS_C"/>
</dbReference>
<dbReference type="Pfam" id="PF24621">
    <property type="entry name" value="DHQS_C"/>
    <property type="match status" value="1"/>
</dbReference>
<evidence type="ECO:0000313" key="10">
    <source>
        <dbReference type="Proteomes" id="UP000318297"/>
    </source>
</evidence>
<dbReference type="SUPFAM" id="SSF56796">
    <property type="entry name" value="Dehydroquinate synthase-like"/>
    <property type="match status" value="1"/>
</dbReference>
<sequence>MQALANDIDAALTENGNILELRSSRESSQQIVSTTDLLRPDNALLAEVVADRRALFVVTPTVNALYGAQLKRYIESALEQPGSELLVLDVTEAKKDLNGVDVVVTRATQMGLDRESPIVAIGGGVCLDIVGVSAALFRRGVPNIKVPTTLVGLIDAGVGTKNAVNFGGKKNLLGTFSSPEASLLDSKFLSTLPIRYIRAGAAEMFKMAIISDPHLFHILRAHSDEFQQSRFQAPRTAAAEAIKRSVVEILRELSLNLYERSKQRVLDFGHTFSPYIESESGFRVSHGEAVSIDMAISTEISYALGIVDEGVRRQILDALAGFSLPLSWSGIDAVEMYSSLRSIRQHRNGALHLVAPSALGHPVFLEDEDIDESLIKSCIENLAERKRAYS</sequence>
<dbReference type="PIRSF" id="PIRSF001455">
    <property type="entry name" value="DHQ_synth"/>
    <property type="match status" value="1"/>
</dbReference>
<keyword evidence="5" id="KW-0456">Lyase</keyword>
<reference evidence="9 10" key="1">
    <citation type="submission" date="2019-06" db="EMBL/GenBank/DDBJ databases">
        <title>Sequencing the genomes of 1000 actinobacteria strains.</title>
        <authorList>
            <person name="Klenk H.-P."/>
        </authorList>
    </citation>
    <scope>NUCLEOTIDE SEQUENCE [LARGE SCALE GENOMIC DNA]</scope>
    <source>
        <strain evidence="9 10">DSM 19560</strain>
    </source>
</reference>
<dbReference type="Gene3D" id="3.40.50.1970">
    <property type="match status" value="1"/>
</dbReference>
<evidence type="ECO:0000256" key="5">
    <source>
        <dbReference type="ARBA" id="ARBA00023239"/>
    </source>
</evidence>